<dbReference type="EMBL" id="CAJVQB010014867">
    <property type="protein sequence ID" value="CAG8771204.1"/>
    <property type="molecule type" value="Genomic_DNA"/>
</dbReference>
<proteinExistence type="predicted"/>
<name>A0ABN7VGP3_GIGMA</name>
<dbReference type="Proteomes" id="UP000789901">
    <property type="component" value="Unassembled WGS sequence"/>
</dbReference>
<evidence type="ECO:0000313" key="2">
    <source>
        <dbReference type="Proteomes" id="UP000789901"/>
    </source>
</evidence>
<sequence>MFSVVNSLPHQLGKRNDWATCHTSAGTFPRLGVSTTNNGIVEGQQTTFTVSGSSGFIQSDIETSDGLYIIFIDDDNEKNVHTFSTLVCGQNGLPSCPIKAGTPFTVYISVAVPQFPDAFDVYAVIGNPPDRTLGCAYTNEWP</sequence>
<organism evidence="1 2">
    <name type="scientific">Gigaspora margarita</name>
    <dbReference type="NCBI Taxonomy" id="4874"/>
    <lineage>
        <taxon>Eukaryota</taxon>
        <taxon>Fungi</taxon>
        <taxon>Fungi incertae sedis</taxon>
        <taxon>Mucoromycota</taxon>
        <taxon>Glomeromycotina</taxon>
        <taxon>Glomeromycetes</taxon>
        <taxon>Diversisporales</taxon>
        <taxon>Gigasporaceae</taxon>
        <taxon>Gigaspora</taxon>
    </lineage>
</organism>
<evidence type="ECO:0000313" key="1">
    <source>
        <dbReference type="EMBL" id="CAG8771204.1"/>
    </source>
</evidence>
<gene>
    <name evidence="1" type="ORF">GMARGA_LOCUS18539</name>
</gene>
<keyword evidence="2" id="KW-1185">Reference proteome</keyword>
<reference evidence="1 2" key="1">
    <citation type="submission" date="2021-06" db="EMBL/GenBank/DDBJ databases">
        <authorList>
            <person name="Kallberg Y."/>
            <person name="Tangrot J."/>
            <person name="Rosling A."/>
        </authorList>
    </citation>
    <scope>NUCLEOTIDE SEQUENCE [LARGE SCALE GENOMIC DNA]</scope>
    <source>
        <strain evidence="1 2">120-4 pot B 10/14</strain>
    </source>
</reference>
<protein>
    <submittedName>
        <fullName evidence="1">18808_t:CDS:1</fullName>
    </submittedName>
</protein>
<comment type="caution">
    <text evidence="1">The sequence shown here is derived from an EMBL/GenBank/DDBJ whole genome shotgun (WGS) entry which is preliminary data.</text>
</comment>
<accession>A0ABN7VGP3</accession>